<protein>
    <submittedName>
        <fullName evidence="1">Uncharacterized protein</fullName>
    </submittedName>
</protein>
<gene>
    <name evidence="1" type="ORF">M501DRAFT_989244</name>
</gene>
<keyword evidence="2" id="KW-1185">Reference proteome</keyword>
<dbReference type="Proteomes" id="UP000799429">
    <property type="component" value="Unassembled WGS sequence"/>
</dbReference>
<sequence>MQCCADILSSCLQLETLDILASNDKDAIDENFDKAAIKFEPGSKIPRLRALSLPRSSAISWWDLDQWASLGGWSDLKSLQLQTLDHIKFFAGQTPKLESFILVFKSSSNELQKYETHLLQLGPLRELQIVGPNLQVPIKILSAYSVTLETLDLGSLEPDFPCLDTSYSVLYQLVEPSPTLEILLRFEKLRLLKLSCFIHEFGFDLNRNSIDAAAADEIEKILLNYVLNTKGFSSRTVQITTRTYLYSPGFQGPLEHRNANNVHTFELMYRLEPSSRTIHRYSKIDSLIPSDEIPWGGICSRWTLFSYVRRRLKEFGSSIPHLRQVALRLDPDWAKSELGSFGIERHISRSEQEWGENSIDRMTTHLKNINKNRLIDWKDHREYILRTLFCPSMERRYTDIETLYEQWWVGLDQNGKKKSLTPTLVEG</sequence>
<dbReference type="AlphaFoldDB" id="A0A9P4S3Y5"/>
<name>A0A9P4S3Y5_9PEZI</name>
<organism evidence="1 2">
    <name type="scientific">Patellaria atrata CBS 101060</name>
    <dbReference type="NCBI Taxonomy" id="1346257"/>
    <lineage>
        <taxon>Eukaryota</taxon>
        <taxon>Fungi</taxon>
        <taxon>Dikarya</taxon>
        <taxon>Ascomycota</taxon>
        <taxon>Pezizomycotina</taxon>
        <taxon>Dothideomycetes</taxon>
        <taxon>Dothideomycetes incertae sedis</taxon>
        <taxon>Patellariales</taxon>
        <taxon>Patellariaceae</taxon>
        <taxon>Patellaria</taxon>
    </lineage>
</organism>
<evidence type="ECO:0000313" key="1">
    <source>
        <dbReference type="EMBL" id="KAF2835056.1"/>
    </source>
</evidence>
<evidence type="ECO:0000313" key="2">
    <source>
        <dbReference type="Proteomes" id="UP000799429"/>
    </source>
</evidence>
<proteinExistence type="predicted"/>
<accession>A0A9P4S3Y5</accession>
<dbReference type="EMBL" id="MU006112">
    <property type="protein sequence ID" value="KAF2835056.1"/>
    <property type="molecule type" value="Genomic_DNA"/>
</dbReference>
<reference evidence="1" key="1">
    <citation type="journal article" date="2020" name="Stud. Mycol.">
        <title>101 Dothideomycetes genomes: a test case for predicting lifestyles and emergence of pathogens.</title>
        <authorList>
            <person name="Haridas S."/>
            <person name="Albert R."/>
            <person name="Binder M."/>
            <person name="Bloem J."/>
            <person name="Labutti K."/>
            <person name="Salamov A."/>
            <person name="Andreopoulos B."/>
            <person name="Baker S."/>
            <person name="Barry K."/>
            <person name="Bills G."/>
            <person name="Bluhm B."/>
            <person name="Cannon C."/>
            <person name="Castanera R."/>
            <person name="Culley D."/>
            <person name="Daum C."/>
            <person name="Ezra D."/>
            <person name="Gonzalez J."/>
            <person name="Henrissat B."/>
            <person name="Kuo A."/>
            <person name="Liang C."/>
            <person name="Lipzen A."/>
            <person name="Lutzoni F."/>
            <person name="Magnuson J."/>
            <person name="Mondo S."/>
            <person name="Nolan M."/>
            <person name="Ohm R."/>
            <person name="Pangilinan J."/>
            <person name="Park H.-J."/>
            <person name="Ramirez L."/>
            <person name="Alfaro M."/>
            <person name="Sun H."/>
            <person name="Tritt A."/>
            <person name="Yoshinaga Y."/>
            <person name="Zwiers L.-H."/>
            <person name="Turgeon B."/>
            <person name="Goodwin S."/>
            <person name="Spatafora J."/>
            <person name="Crous P."/>
            <person name="Grigoriev I."/>
        </authorList>
    </citation>
    <scope>NUCLEOTIDE SEQUENCE</scope>
    <source>
        <strain evidence="1">CBS 101060</strain>
    </source>
</reference>
<comment type="caution">
    <text evidence="1">The sequence shown here is derived from an EMBL/GenBank/DDBJ whole genome shotgun (WGS) entry which is preliminary data.</text>
</comment>